<dbReference type="InterPro" id="IPR036890">
    <property type="entry name" value="HATPase_C_sf"/>
</dbReference>
<evidence type="ECO:0000256" key="6">
    <source>
        <dbReference type="ARBA" id="ARBA00022692"/>
    </source>
</evidence>
<dbReference type="CDD" id="cd00082">
    <property type="entry name" value="HisKA"/>
    <property type="match status" value="1"/>
</dbReference>
<organism evidence="15 16">
    <name type="scientific">[Clostridium] methylpentosum DSM 5476</name>
    <dbReference type="NCBI Taxonomy" id="537013"/>
    <lineage>
        <taxon>Bacteria</taxon>
        <taxon>Bacillati</taxon>
        <taxon>Bacillota</taxon>
        <taxon>Clostridia</taxon>
        <taxon>Eubacteriales</taxon>
        <taxon>Oscillospiraceae</taxon>
        <taxon>Oscillospiraceae incertae sedis</taxon>
    </lineage>
</organism>
<keyword evidence="7" id="KW-0547">Nucleotide-binding</keyword>
<dbReference type="InterPro" id="IPR005467">
    <property type="entry name" value="His_kinase_dom"/>
</dbReference>
<dbReference type="HOGENOM" id="CLU_000445_89_5_9"/>
<keyword evidence="8 15" id="KW-0418">Kinase</keyword>
<dbReference type="Pfam" id="PF13493">
    <property type="entry name" value="DUF4118"/>
    <property type="match status" value="1"/>
</dbReference>
<comment type="caution">
    <text evidence="15">The sequence shown here is derived from an EMBL/GenBank/DDBJ whole genome shotgun (WGS) entry which is preliminary data.</text>
</comment>
<dbReference type="InterPro" id="IPR025201">
    <property type="entry name" value="KdpD_TM"/>
</dbReference>
<dbReference type="Pfam" id="PF02518">
    <property type="entry name" value="HATPase_c"/>
    <property type="match status" value="1"/>
</dbReference>
<dbReference type="PROSITE" id="PS50109">
    <property type="entry name" value="HIS_KIN"/>
    <property type="match status" value="1"/>
</dbReference>
<keyword evidence="6 13" id="KW-0812">Transmembrane</keyword>
<feature type="transmembrane region" description="Helical" evidence="13">
    <location>
        <begin position="61"/>
        <end position="79"/>
    </location>
</feature>
<evidence type="ECO:0000256" key="7">
    <source>
        <dbReference type="ARBA" id="ARBA00022741"/>
    </source>
</evidence>
<feature type="transmembrane region" description="Helical" evidence="13">
    <location>
        <begin position="38"/>
        <end position="56"/>
    </location>
</feature>
<keyword evidence="9" id="KW-0067">ATP-binding</keyword>
<evidence type="ECO:0000256" key="1">
    <source>
        <dbReference type="ARBA" id="ARBA00000085"/>
    </source>
</evidence>
<dbReference type="eggNOG" id="COG2205">
    <property type="taxonomic scope" value="Bacteria"/>
</dbReference>
<dbReference type="InterPro" id="IPR036097">
    <property type="entry name" value="HisK_dim/P_sf"/>
</dbReference>
<protein>
    <recommendedName>
        <fullName evidence="3">histidine kinase</fullName>
        <ecNumber evidence="3">2.7.13.3</ecNumber>
    </recommendedName>
</protein>
<dbReference type="SUPFAM" id="SSF55874">
    <property type="entry name" value="ATPase domain of HSP90 chaperone/DNA topoisomerase II/histidine kinase"/>
    <property type="match status" value="1"/>
</dbReference>
<evidence type="ECO:0000256" key="3">
    <source>
        <dbReference type="ARBA" id="ARBA00012438"/>
    </source>
</evidence>
<dbReference type="EMBL" id="ACEC01000064">
    <property type="protein sequence ID" value="EEG30424.1"/>
    <property type="molecule type" value="Genomic_DNA"/>
</dbReference>
<evidence type="ECO:0000256" key="12">
    <source>
        <dbReference type="ARBA" id="ARBA00023136"/>
    </source>
</evidence>
<dbReference type="FunFam" id="3.30.565.10:FF:000006">
    <property type="entry name" value="Sensor histidine kinase WalK"/>
    <property type="match status" value="1"/>
</dbReference>
<dbReference type="GO" id="GO:0000155">
    <property type="term" value="F:phosphorelay sensor kinase activity"/>
    <property type="evidence" value="ECO:0007669"/>
    <property type="project" value="InterPro"/>
</dbReference>
<dbReference type="SUPFAM" id="SSF55781">
    <property type="entry name" value="GAF domain-like"/>
    <property type="match status" value="1"/>
</dbReference>
<dbReference type="SMART" id="SM00388">
    <property type="entry name" value="HisKA"/>
    <property type="match status" value="1"/>
</dbReference>
<evidence type="ECO:0000256" key="13">
    <source>
        <dbReference type="SAM" id="Phobius"/>
    </source>
</evidence>
<feature type="transmembrane region" description="Helical" evidence="13">
    <location>
        <begin position="91"/>
        <end position="111"/>
    </location>
</feature>
<gene>
    <name evidence="15" type="ORF">CLOSTMETH_01945</name>
</gene>
<keyword evidence="16" id="KW-1185">Reference proteome</keyword>
<dbReference type="Proteomes" id="UP000003340">
    <property type="component" value="Unassembled WGS sequence"/>
</dbReference>
<dbReference type="InterPro" id="IPR052023">
    <property type="entry name" value="Histidine_kinase_KdpD"/>
</dbReference>
<keyword evidence="11" id="KW-0902">Two-component regulatory system</keyword>
<dbReference type="PANTHER" id="PTHR45569">
    <property type="entry name" value="SENSOR PROTEIN KDPD"/>
    <property type="match status" value="1"/>
</dbReference>
<feature type="transmembrane region" description="Helical" evidence="13">
    <location>
        <begin position="12"/>
        <end position="32"/>
    </location>
</feature>
<dbReference type="STRING" id="537013.CLOSTMETH_01945"/>
<dbReference type="GO" id="GO:0005524">
    <property type="term" value="F:ATP binding"/>
    <property type="evidence" value="ECO:0007669"/>
    <property type="project" value="UniProtKB-KW"/>
</dbReference>
<dbReference type="GO" id="GO:0005886">
    <property type="term" value="C:plasma membrane"/>
    <property type="evidence" value="ECO:0007669"/>
    <property type="project" value="TreeGrafter"/>
</dbReference>
<dbReference type="Gene3D" id="1.20.120.620">
    <property type="entry name" value="Backbone structure of the membrane domain of e. Coli histidine kinase receptor kdpd"/>
    <property type="match status" value="1"/>
</dbReference>
<keyword evidence="4" id="KW-0597">Phosphoprotein</keyword>
<dbReference type="InterPro" id="IPR029016">
    <property type="entry name" value="GAF-like_dom_sf"/>
</dbReference>
<evidence type="ECO:0000313" key="15">
    <source>
        <dbReference type="EMBL" id="EEG30424.1"/>
    </source>
</evidence>
<dbReference type="PRINTS" id="PR00344">
    <property type="entry name" value="BCTRLSENSOR"/>
</dbReference>
<dbReference type="AlphaFoldDB" id="C0EDL7"/>
<evidence type="ECO:0000256" key="8">
    <source>
        <dbReference type="ARBA" id="ARBA00022777"/>
    </source>
</evidence>
<comment type="subcellular location">
    <subcellularLocation>
        <location evidence="2">Membrane</location>
        <topology evidence="2">Multi-pass membrane protein</topology>
    </subcellularLocation>
</comment>
<dbReference type="EC" id="2.7.13.3" evidence="3"/>
<reference evidence="15 16" key="2">
    <citation type="submission" date="2009-02" db="EMBL/GenBank/DDBJ databases">
        <title>Draft genome sequence of Clostridium methylpentosum (DSM 5476).</title>
        <authorList>
            <person name="Sudarsanam P."/>
            <person name="Ley R."/>
            <person name="Guruge J."/>
            <person name="Turnbaugh P.J."/>
            <person name="Mahowald M."/>
            <person name="Liep D."/>
            <person name="Gordon J."/>
        </authorList>
    </citation>
    <scope>NUCLEOTIDE SEQUENCE [LARGE SCALE GENOMIC DNA]</scope>
    <source>
        <strain evidence="15 16">DSM 5476</strain>
    </source>
</reference>
<dbReference type="InterPro" id="IPR003594">
    <property type="entry name" value="HATPase_dom"/>
</dbReference>
<dbReference type="InterPro" id="IPR004358">
    <property type="entry name" value="Sig_transdc_His_kin-like_C"/>
</dbReference>
<evidence type="ECO:0000256" key="9">
    <source>
        <dbReference type="ARBA" id="ARBA00022840"/>
    </source>
</evidence>
<sequence length="507" mass="56766">MVPIHTVQTRAAANFFKTAGVLISCVLLSLFFRQIGVGDANILMTYLIGVLVVILLTKGYWWGSAASVAFVLIFNFLFTEPVHTLMVSDPNYLLTFLIFLIASFLVGRLTTKLQRQLASSKRTQRQMSSLYQVSAGYLNLKDLSGIIRHGLSGLYQIQDHHSILYLEQNFQDLLPPHYLPEQLSDPSIIEQETPARWCFQNASPCGHGTKVYGNSAWYYLPMKMNNSVLGVVGIYCETEITEDERIYINMVVSQMALAIQRELLYQQQESSKIELEKEKLRNNLLRSISHDLRTPLTGIAGSASFLMDSYDSLDKQTALSLLSDIGSDVTWLNNLVENLLNMTRIQDGKLLIKKENEVVDDVVSEAVRRVAKLQKEHDLQIHVPNDILLVPMDGRLIVQVFVNLLGNAFEHTRKDSSVELNVYVEEGQAVFEVADNGGGIQPEILDTLFESFVSAQNDTDSHRGIGLGLSICKAIVQAHGGDIQADNNDRGGATFRFLLPLYNQLHN</sequence>
<dbReference type="Gene3D" id="3.30.565.10">
    <property type="entry name" value="Histidine kinase-like ATPase, C-terminal domain"/>
    <property type="match status" value="1"/>
</dbReference>
<evidence type="ECO:0000256" key="4">
    <source>
        <dbReference type="ARBA" id="ARBA00022553"/>
    </source>
</evidence>
<keyword evidence="10 13" id="KW-1133">Transmembrane helix</keyword>
<dbReference type="PANTHER" id="PTHR45569:SF1">
    <property type="entry name" value="SENSOR PROTEIN KDPD"/>
    <property type="match status" value="1"/>
</dbReference>
<dbReference type="Gene3D" id="1.10.287.130">
    <property type="match status" value="1"/>
</dbReference>
<dbReference type="InterPro" id="IPR003661">
    <property type="entry name" value="HisK_dim/P_dom"/>
</dbReference>
<name>C0EDL7_9FIRM</name>
<evidence type="ECO:0000256" key="2">
    <source>
        <dbReference type="ARBA" id="ARBA00004141"/>
    </source>
</evidence>
<evidence type="ECO:0000259" key="14">
    <source>
        <dbReference type="PROSITE" id="PS50109"/>
    </source>
</evidence>
<accession>C0EDL7</accession>
<keyword evidence="12 13" id="KW-0472">Membrane</keyword>
<dbReference type="InterPro" id="IPR038318">
    <property type="entry name" value="KdpD_sf"/>
</dbReference>
<dbReference type="CDD" id="cd00075">
    <property type="entry name" value="HATPase"/>
    <property type="match status" value="1"/>
</dbReference>
<feature type="domain" description="Histidine kinase" evidence="14">
    <location>
        <begin position="287"/>
        <end position="503"/>
    </location>
</feature>
<dbReference type="Pfam" id="PF00512">
    <property type="entry name" value="HisKA"/>
    <property type="match status" value="1"/>
</dbReference>
<reference evidence="15 16" key="1">
    <citation type="submission" date="2009-01" db="EMBL/GenBank/DDBJ databases">
        <authorList>
            <person name="Fulton L."/>
            <person name="Clifton S."/>
            <person name="Fulton B."/>
            <person name="Xu J."/>
            <person name="Minx P."/>
            <person name="Pepin K.H."/>
            <person name="Johnson M."/>
            <person name="Bhonagiri V."/>
            <person name="Nash W.E."/>
            <person name="Mardis E.R."/>
            <person name="Wilson R.K."/>
        </authorList>
    </citation>
    <scope>NUCLEOTIDE SEQUENCE [LARGE SCALE GENOMIC DNA]</scope>
    <source>
        <strain evidence="15 16">DSM 5476</strain>
    </source>
</reference>
<comment type="catalytic activity">
    <reaction evidence="1">
        <text>ATP + protein L-histidine = ADP + protein N-phospho-L-histidine.</text>
        <dbReference type="EC" id="2.7.13.3"/>
    </reaction>
</comment>
<dbReference type="SMART" id="SM00387">
    <property type="entry name" value="HATPase_c"/>
    <property type="match status" value="1"/>
</dbReference>
<proteinExistence type="predicted"/>
<keyword evidence="5" id="KW-0808">Transferase</keyword>
<dbReference type="SUPFAM" id="SSF47384">
    <property type="entry name" value="Homodimeric domain of signal transducing histidine kinase"/>
    <property type="match status" value="1"/>
</dbReference>
<dbReference type="Gene3D" id="3.30.450.40">
    <property type="match status" value="1"/>
</dbReference>
<evidence type="ECO:0000256" key="5">
    <source>
        <dbReference type="ARBA" id="ARBA00022679"/>
    </source>
</evidence>
<evidence type="ECO:0000256" key="10">
    <source>
        <dbReference type="ARBA" id="ARBA00022989"/>
    </source>
</evidence>
<evidence type="ECO:0000313" key="16">
    <source>
        <dbReference type="Proteomes" id="UP000003340"/>
    </source>
</evidence>
<evidence type="ECO:0000256" key="11">
    <source>
        <dbReference type="ARBA" id="ARBA00023012"/>
    </source>
</evidence>